<protein>
    <recommendedName>
        <fullName evidence="2">Peroxin-7</fullName>
    </recommendedName>
</protein>
<sequence>MACADGRVRLWDLRAGGVALESEPEKQGVSSFLKATLRFHKQWCSAVAWDPTSQYGLASACHAGRLGVWDLRSLGSPVHALRGSEEKALALAWLSNAAGIVCGGSDARVRVFRAGAE</sequence>
<gene>
    <name evidence="1" type="ORF">PPAR1163_LOCUS6510</name>
</gene>
<dbReference type="InterPro" id="IPR001680">
    <property type="entry name" value="WD40_rpt"/>
</dbReference>
<evidence type="ECO:0000313" key="1">
    <source>
        <dbReference type="EMBL" id="CAD9248151.1"/>
    </source>
</evidence>
<reference evidence="1" key="1">
    <citation type="submission" date="2021-01" db="EMBL/GenBank/DDBJ databases">
        <authorList>
            <person name="Corre E."/>
            <person name="Pelletier E."/>
            <person name="Niang G."/>
            <person name="Scheremetjew M."/>
            <person name="Finn R."/>
            <person name="Kale V."/>
            <person name="Holt S."/>
            <person name="Cochrane G."/>
            <person name="Meng A."/>
            <person name="Brown T."/>
            <person name="Cohen L."/>
        </authorList>
    </citation>
    <scope>NUCLEOTIDE SEQUENCE</scope>
    <source>
        <strain evidence="1">CCMP2877</strain>
    </source>
</reference>
<dbReference type="InterPro" id="IPR036322">
    <property type="entry name" value="WD40_repeat_dom_sf"/>
</dbReference>
<evidence type="ECO:0008006" key="2">
    <source>
        <dbReference type="Google" id="ProtNLM"/>
    </source>
</evidence>
<dbReference type="SUPFAM" id="SSF50978">
    <property type="entry name" value="WD40 repeat-like"/>
    <property type="match status" value="1"/>
</dbReference>
<dbReference type="EMBL" id="HBGJ01010484">
    <property type="protein sequence ID" value="CAD9248151.1"/>
    <property type="molecule type" value="Transcribed_RNA"/>
</dbReference>
<dbReference type="PANTHER" id="PTHR19855:SF11">
    <property type="entry name" value="RIBOSOME BIOGENESIS PROTEIN WDR12"/>
    <property type="match status" value="1"/>
</dbReference>
<name>A0A7S1XNL4_9STRA</name>
<dbReference type="InterPro" id="IPR015943">
    <property type="entry name" value="WD40/YVTN_repeat-like_dom_sf"/>
</dbReference>
<dbReference type="Pfam" id="PF00400">
    <property type="entry name" value="WD40"/>
    <property type="match status" value="2"/>
</dbReference>
<accession>A0A7S1XNL4</accession>
<proteinExistence type="predicted"/>
<organism evidence="1">
    <name type="scientific">Phaeomonas parva</name>
    <dbReference type="NCBI Taxonomy" id="124430"/>
    <lineage>
        <taxon>Eukaryota</taxon>
        <taxon>Sar</taxon>
        <taxon>Stramenopiles</taxon>
        <taxon>Ochrophyta</taxon>
        <taxon>Pinguiophyceae</taxon>
        <taxon>Pinguiochrysidales</taxon>
        <taxon>Pinguiochrysidaceae</taxon>
        <taxon>Phaeomonas</taxon>
    </lineage>
</organism>
<dbReference type="PANTHER" id="PTHR19855">
    <property type="entry name" value="WD40 REPEAT PROTEIN 12, 37"/>
    <property type="match status" value="1"/>
</dbReference>
<dbReference type="Gene3D" id="2.130.10.10">
    <property type="entry name" value="YVTN repeat-like/Quinoprotein amine dehydrogenase"/>
    <property type="match status" value="1"/>
</dbReference>
<dbReference type="AlphaFoldDB" id="A0A7S1XNL4"/>
<dbReference type="SMART" id="SM00320">
    <property type="entry name" value="WD40"/>
    <property type="match status" value="2"/>
</dbReference>